<comment type="caution">
    <text evidence="1">The sequence shown here is derived from an EMBL/GenBank/DDBJ whole genome shotgun (WGS) entry which is preliminary data.</text>
</comment>
<evidence type="ECO:0000313" key="1">
    <source>
        <dbReference type="EMBL" id="KKS02801.1"/>
    </source>
</evidence>
<name>A0A0G0Y087_9BACT</name>
<gene>
    <name evidence="1" type="ORF">UU56_C0028G0005</name>
</gene>
<protein>
    <submittedName>
        <fullName evidence="1">Uncharacterized protein</fullName>
    </submittedName>
</protein>
<reference evidence="1 2" key="1">
    <citation type="journal article" date="2015" name="Nature">
        <title>rRNA introns, odd ribosomes, and small enigmatic genomes across a large radiation of phyla.</title>
        <authorList>
            <person name="Brown C.T."/>
            <person name="Hug L.A."/>
            <person name="Thomas B.C."/>
            <person name="Sharon I."/>
            <person name="Castelle C.J."/>
            <person name="Singh A."/>
            <person name="Wilkins M.J."/>
            <person name="Williams K.H."/>
            <person name="Banfield J.F."/>
        </authorList>
    </citation>
    <scope>NUCLEOTIDE SEQUENCE [LARGE SCALE GENOMIC DNA]</scope>
</reference>
<dbReference type="EMBL" id="LCBC01000028">
    <property type="protein sequence ID" value="KKS02801.1"/>
    <property type="molecule type" value="Genomic_DNA"/>
</dbReference>
<proteinExistence type="predicted"/>
<accession>A0A0G0Y087</accession>
<evidence type="ECO:0000313" key="2">
    <source>
        <dbReference type="Proteomes" id="UP000034493"/>
    </source>
</evidence>
<dbReference type="AlphaFoldDB" id="A0A0G0Y087"/>
<dbReference type="Proteomes" id="UP000034493">
    <property type="component" value="Unassembled WGS sequence"/>
</dbReference>
<organism evidence="1 2">
    <name type="scientific">Candidatus Curtissbacteria bacterium GW2011_GWA2_41_24</name>
    <dbReference type="NCBI Taxonomy" id="1618411"/>
    <lineage>
        <taxon>Bacteria</taxon>
        <taxon>Candidatus Curtissiibacteriota</taxon>
    </lineage>
</organism>
<sequence>MPVAELGTSTEALSSQELGRRAHEIMVGLIGSLSASPEFTSAVVKHFFARSFRHHSPQSVSNYGVYFVKGDYGYSVRYSSEPLRYADGGPNMPVDAWMSIYKYDTRIRNERNHPKRVSSVHLSTSFDEDKNKNITEFRNGGVHVEDETGKHQDTPDVFDKVAEILSDLTQPAKL</sequence>